<name>A0A1R4GD56_9MICC</name>
<proteinExistence type="predicted"/>
<dbReference type="EMBL" id="FUHW01000033">
    <property type="protein sequence ID" value="SJM66124.1"/>
    <property type="molecule type" value="Genomic_DNA"/>
</dbReference>
<protein>
    <recommendedName>
        <fullName evidence="3">Protein-glutamine gamma-glutamyltransferase-like C-terminal domain-containing protein</fullName>
    </recommendedName>
</protein>
<keyword evidence="2" id="KW-0472">Membrane</keyword>
<dbReference type="InterPro" id="IPR025403">
    <property type="entry name" value="TgpA-like_C"/>
</dbReference>
<gene>
    <name evidence="4" type="ORF">FM101_09670</name>
</gene>
<evidence type="ECO:0000313" key="5">
    <source>
        <dbReference type="Proteomes" id="UP000195913"/>
    </source>
</evidence>
<feature type="transmembrane region" description="Helical" evidence="2">
    <location>
        <begin position="84"/>
        <end position="105"/>
    </location>
</feature>
<sequence length="256" mass="26399">MGRTTGGIPRPTAAFLAVFLGALLVVFGAASLPSLSHNSPAGLPQQTGALSADASPSAAPESEGPIEGTVAPQKQPDQDTISSIGQTIAATIFAGIILLLALLVLSMRRRDRADAQPETAVADEIAREATLRAEVAASLSGAGATLAEATADQRPSRLIASWAELERLAASAGQQRRGSQTPTEHAGAMLAAFGVSSAPLARLLALYERARYDVGAPGWEPDAAQWRRASADFILLAEEVSAAGRHRPPRPASVNA</sequence>
<keyword evidence="2" id="KW-0812">Transmembrane</keyword>
<feature type="compositionally biased region" description="Low complexity" evidence="1">
    <location>
        <begin position="51"/>
        <end position="63"/>
    </location>
</feature>
<evidence type="ECO:0000256" key="1">
    <source>
        <dbReference type="SAM" id="MobiDB-lite"/>
    </source>
</evidence>
<evidence type="ECO:0000313" key="4">
    <source>
        <dbReference type="EMBL" id="SJM66124.1"/>
    </source>
</evidence>
<keyword evidence="5" id="KW-1185">Reference proteome</keyword>
<dbReference type="AlphaFoldDB" id="A0A1R4GD56"/>
<evidence type="ECO:0000256" key="2">
    <source>
        <dbReference type="SAM" id="Phobius"/>
    </source>
</evidence>
<dbReference type="Pfam" id="PF13559">
    <property type="entry name" value="DUF4129"/>
    <property type="match status" value="1"/>
</dbReference>
<feature type="region of interest" description="Disordered" evidence="1">
    <location>
        <begin position="43"/>
        <end position="79"/>
    </location>
</feature>
<dbReference type="RefSeq" id="WP_158225929.1">
    <property type="nucleotide sequence ID" value="NZ_FUHW01000033.1"/>
</dbReference>
<feature type="domain" description="Protein-glutamine gamma-glutamyltransferase-like C-terminal" evidence="3">
    <location>
        <begin position="162"/>
        <end position="229"/>
    </location>
</feature>
<evidence type="ECO:0000259" key="3">
    <source>
        <dbReference type="Pfam" id="PF13559"/>
    </source>
</evidence>
<dbReference type="Proteomes" id="UP000195913">
    <property type="component" value="Unassembled WGS sequence"/>
</dbReference>
<organism evidence="4 5">
    <name type="scientific">Arthrobacter rhombi</name>
    <dbReference type="NCBI Taxonomy" id="71253"/>
    <lineage>
        <taxon>Bacteria</taxon>
        <taxon>Bacillati</taxon>
        <taxon>Actinomycetota</taxon>
        <taxon>Actinomycetes</taxon>
        <taxon>Micrococcales</taxon>
        <taxon>Micrococcaceae</taxon>
        <taxon>Arthrobacter</taxon>
    </lineage>
</organism>
<reference evidence="4 5" key="1">
    <citation type="submission" date="2017-02" db="EMBL/GenBank/DDBJ databases">
        <authorList>
            <person name="Peterson S.W."/>
        </authorList>
    </citation>
    <scope>NUCLEOTIDE SEQUENCE [LARGE SCALE GENOMIC DNA]</scope>
    <source>
        <strain evidence="4 5">B Ar 00.02</strain>
    </source>
</reference>
<accession>A0A1R4GD56</accession>
<feature type="transmembrane region" description="Helical" evidence="2">
    <location>
        <begin position="12"/>
        <end position="32"/>
    </location>
</feature>
<keyword evidence="2" id="KW-1133">Transmembrane helix</keyword>